<reference evidence="2 3" key="1">
    <citation type="submission" date="2021-02" db="EMBL/GenBank/DDBJ databases">
        <authorList>
            <person name="Han P."/>
        </authorList>
    </citation>
    <scope>NUCLEOTIDE SEQUENCE [LARGE SCALE GENOMIC DNA]</scope>
    <source>
        <strain evidence="2">Candidatus Nitrospira sp. ZN2</strain>
    </source>
</reference>
<evidence type="ECO:0008006" key="4">
    <source>
        <dbReference type="Google" id="ProtNLM"/>
    </source>
</evidence>
<evidence type="ECO:0000313" key="3">
    <source>
        <dbReference type="Proteomes" id="UP000675880"/>
    </source>
</evidence>
<protein>
    <recommendedName>
        <fullName evidence="4">Rhs family protein</fullName>
    </recommendedName>
</protein>
<comment type="caution">
    <text evidence="2">The sequence shown here is derived from an EMBL/GenBank/DDBJ whole genome shotgun (WGS) entry which is preliminary data.</text>
</comment>
<gene>
    <name evidence="2" type="ORF">NSPZN2_50157</name>
</gene>
<proteinExistence type="predicted"/>
<organism evidence="2 3">
    <name type="scientific">Nitrospira defluvii</name>
    <dbReference type="NCBI Taxonomy" id="330214"/>
    <lineage>
        <taxon>Bacteria</taxon>
        <taxon>Pseudomonadati</taxon>
        <taxon>Nitrospirota</taxon>
        <taxon>Nitrospiria</taxon>
        <taxon>Nitrospirales</taxon>
        <taxon>Nitrospiraceae</taxon>
        <taxon>Nitrospira</taxon>
    </lineage>
</organism>
<dbReference type="EMBL" id="CAJNBJ010000018">
    <property type="protein sequence ID" value="CAE6787003.1"/>
    <property type="molecule type" value="Genomic_DNA"/>
</dbReference>
<sequence length="332" mass="38252">MGATIFSGRWRPSSKLSEVPPVRSLPSAAPGRLRPGWFASCPLRSRLCRLLTSLVALGLTLPVFAADLSDRQEDGLVGPVRTVETSESLLIQTDRYDQEGRVLERVQGGRETSQSLWPLRFTYTYDQSGRRIAEVIRDAQGDLVKETRSVYDDRGNRSAELAVWGDGTFENVSLYDYDGAHRRIRALHYNAVHVVNRNLYGYDEAGRLSRERFERNYRYDAAGNQIVMTDRFDAGYEVAILYDGGGHVREKVVSDLKGRRQSRSEFRYDERGSQIEERSYDAGDRVTDRKAYEYEYDAVGNWINETFRWWEVVNGRETLKQSHVRERSLTYY</sequence>
<accession>A0ABN7M5N6</accession>
<keyword evidence="3" id="KW-1185">Reference proteome</keyword>
<feature type="region of interest" description="Disordered" evidence="1">
    <location>
        <begin position="1"/>
        <end position="22"/>
    </location>
</feature>
<evidence type="ECO:0000313" key="2">
    <source>
        <dbReference type="EMBL" id="CAE6787003.1"/>
    </source>
</evidence>
<dbReference type="Gene3D" id="2.180.10.10">
    <property type="entry name" value="RHS repeat-associated core"/>
    <property type="match status" value="1"/>
</dbReference>
<dbReference type="Proteomes" id="UP000675880">
    <property type="component" value="Unassembled WGS sequence"/>
</dbReference>
<evidence type="ECO:0000256" key="1">
    <source>
        <dbReference type="SAM" id="MobiDB-lite"/>
    </source>
</evidence>
<name>A0ABN7M5N6_9BACT</name>